<dbReference type="SUPFAM" id="SSF53335">
    <property type="entry name" value="S-adenosyl-L-methionine-dependent methyltransferases"/>
    <property type="match status" value="1"/>
</dbReference>
<dbReference type="Gene3D" id="3.40.50.150">
    <property type="entry name" value="Vaccinia Virus protein VP39"/>
    <property type="match status" value="1"/>
</dbReference>
<sequence length="512" mass="56702">MTRHPPFSVMLPLPHGPTRELARCFVGANLTTLTILRTASLQVSPSAWKWPKSWPYNDDYFSRRQEDSVPLNGTPNLSPIYDNKAANALAEHYLRFLPPSGSLLEIGASAHSYLPPSLSPSRFVGVGVNEEEMAANPALTDRIVQDLNADFSLPASAVPPDSFDAVLIANTMEFLVKPREVLREAWQALKPGGHLIISFASKNRVNEERQIKIWGNMNDDQRMWIVGSFIYFACAEGFIELKGYDLSEGDSKGMMAGLSGKTPLHIIQAVKNEVPKEGGGEENVAARMKAALWTVSSMGAEDKALALARMFQVWRQAGSEAEKEGVVQAVSSLPRIYAVLQEMGNAIPLQLKALLATRVAVHYHGTEEELEQLRQGLGLSEPSPDFWAPLGKMTGMMNAEDKVLLLAECVPLHAGKEAEKRALGELVPTLEKVIAVVKEKCPDLNKSDAQLLGVDLCLTDFLYVAEEERRRSFLSWVGSLNEADLREYLRERRNFKGEGEEMEETEREKVVS</sequence>
<dbReference type="GO" id="GO:0032259">
    <property type="term" value="P:methylation"/>
    <property type="evidence" value="ECO:0007669"/>
    <property type="project" value="UniProtKB-KW"/>
</dbReference>
<evidence type="ECO:0000313" key="2">
    <source>
        <dbReference type="Proteomes" id="UP000019335"/>
    </source>
</evidence>
<keyword evidence="1" id="KW-0808">Transferase</keyword>
<proteinExistence type="predicted"/>
<comment type="caution">
    <text evidence="1">The sequence shown here is derived from an EMBL/GenBank/DDBJ whole genome shotgun (WGS) entry which is preliminary data.</text>
</comment>
<dbReference type="PANTHER" id="PTHR43036">
    <property type="entry name" value="OSJNBB0011N17.9 PROTEIN"/>
    <property type="match status" value="1"/>
</dbReference>
<protein>
    <submittedName>
        <fullName evidence="1">Methionine-dependent methyltransferase</fullName>
    </submittedName>
</protein>
<keyword evidence="2" id="KW-1185">Reference proteome</keyword>
<gene>
    <name evidence="1" type="ORF">Naga_100014g79</name>
</gene>
<dbReference type="InterPro" id="IPR029063">
    <property type="entry name" value="SAM-dependent_MTases_sf"/>
</dbReference>
<dbReference type="EMBL" id="AZIL01000703">
    <property type="protein sequence ID" value="EWM26161.1"/>
    <property type="molecule type" value="Genomic_DNA"/>
</dbReference>
<reference evidence="1 2" key="1">
    <citation type="journal article" date="2014" name="Mol. Plant">
        <title>Chromosome Scale Genome Assembly and Transcriptome Profiling of Nannochloropsis gaditana in Nitrogen Depletion.</title>
        <authorList>
            <person name="Corteggiani Carpinelli E."/>
            <person name="Telatin A."/>
            <person name="Vitulo N."/>
            <person name="Forcato C."/>
            <person name="D'Angelo M."/>
            <person name="Schiavon R."/>
            <person name="Vezzi A."/>
            <person name="Giacometti G.M."/>
            <person name="Morosinotto T."/>
            <person name="Valle G."/>
        </authorList>
    </citation>
    <scope>NUCLEOTIDE SEQUENCE [LARGE SCALE GENOMIC DNA]</scope>
    <source>
        <strain evidence="1 2">B-31</strain>
    </source>
</reference>
<evidence type="ECO:0000313" key="1">
    <source>
        <dbReference type="EMBL" id="EWM26161.1"/>
    </source>
</evidence>
<dbReference type="CDD" id="cd02440">
    <property type="entry name" value="AdoMet_MTases"/>
    <property type="match status" value="1"/>
</dbReference>
<dbReference type="Pfam" id="PF13489">
    <property type="entry name" value="Methyltransf_23"/>
    <property type="match status" value="1"/>
</dbReference>
<dbReference type="Proteomes" id="UP000019335">
    <property type="component" value="Chromosome 9"/>
</dbReference>
<dbReference type="GO" id="GO:0008168">
    <property type="term" value="F:methyltransferase activity"/>
    <property type="evidence" value="ECO:0007669"/>
    <property type="project" value="UniProtKB-KW"/>
</dbReference>
<name>W7TZQ9_9STRA</name>
<keyword evidence="1" id="KW-0489">Methyltransferase</keyword>
<dbReference type="PANTHER" id="PTHR43036:SF2">
    <property type="entry name" value="OS04G0481300 PROTEIN"/>
    <property type="match status" value="1"/>
</dbReference>
<organism evidence="1 2">
    <name type="scientific">Nannochloropsis gaditana</name>
    <dbReference type="NCBI Taxonomy" id="72520"/>
    <lineage>
        <taxon>Eukaryota</taxon>
        <taxon>Sar</taxon>
        <taxon>Stramenopiles</taxon>
        <taxon>Ochrophyta</taxon>
        <taxon>Eustigmatophyceae</taxon>
        <taxon>Eustigmatales</taxon>
        <taxon>Monodopsidaceae</taxon>
        <taxon>Nannochloropsis</taxon>
    </lineage>
</organism>
<dbReference type="AlphaFoldDB" id="W7TZQ9"/>
<accession>W7TZQ9</accession>
<dbReference type="OrthoDB" id="2013972at2759"/>